<dbReference type="PANTHER" id="PTHR30086:SF20">
    <property type="entry name" value="ARGININE EXPORTER PROTEIN ARGO-RELATED"/>
    <property type="match status" value="1"/>
</dbReference>
<evidence type="ECO:0000256" key="5">
    <source>
        <dbReference type="ARBA" id="ARBA00023136"/>
    </source>
</evidence>
<dbReference type="GO" id="GO:0005886">
    <property type="term" value="C:plasma membrane"/>
    <property type="evidence" value="ECO:0007669"/>
    <property type="project" value="UniProtKB-SubCell"/>
</dbReference>
<keyword evidence="4 6" id="KW-1133">Transmembrane helix</keyword>
<keyword evidence="8" id="KW-1185">Reference proteome</keyword>
<name>A0A9W6JRR3_9HYPH</name>
<reference evidence="7" key="2">
    <citation type="submission" date="2023-01" db="EMBL/GenBank/DDBJ databases">
        <authorList>
            <person name="Sun Q."/>
            <person name="Evtushenko L."/>
        </authorList>
    </citation>
    <scope>NUCLEOTIDE SEQUENCE</scope>
    <source>
        <strain evidence="7">VKM B-2789</strain>
    </source>
</reference>
<keyword evidence="2" id="KW-1003">Cell membrane</keyword>
<sequence>MSVPILSLILFGLAGGITPGPNNMISAGTGAAFGFRRTVPQIVGVAVGFAIMVIAVGLGLGSLFVAVPQLHWMLKIAGGAYLLFLAWKLAGAAGGIGSTAMERPPTFLQSALFQWVNPKAWAFALSVIPAFTTPGGDLIAEVLLIALVLGLLSLPCLAVWAGFGVLIGRLLSTPRQHRILNIVMGSLVALSVVTLFL</sequence>
<dbReference type="GO" id="GO:0015171">
    <property type="term" value="F:amino acid transmembrane transporter activity"/>
    <property type="evidence" value="ECO:0007669"/>
    <property type="project" value="TreeGrafter"/>
</dbReference>
<dbReference type="InterPro" id="IPR001123">
    <property type="entry name" value="LeuE-type"/>
</dbReference>
<proteinExistence type="predicted"/>
<gene>
    <name evidence="7" type="ORF">GCM10017653_06300</name>
</gene>
<evidence type="ECO:0000256" key="3">
    <source>
        <dbReference type="ARBA" id="ARBA00022692"/>
    </source>
</evidence>
<dbReference type="EMBL" id="BSFM01000003">
    <property type="protein sequence ID" value="GLK82561.1"/>
    <property type="molecule type" value="Genomic_DNA"/>
</dbReference>
<feature type="transmembrane region" description="Helical" evidence="6">
    <location>
        <begin position="179"/>
        <end position="196"/>
    </location>
</feature>
<protein>
    <submittedName>
        <fullName evidence="7">Lysine transporter LysE</fullName>
    </submittedName>
</protein>
<comment type="caution">
    <text evidence="7">The sequence shown here is derived from an EMBL/GenBank/DDBJ whole genome shotgun (WGS) entry which is preliminary data.</text>
</comment>
<evidence type="ECO:0000313" key="8">
    <source>
        <dbReference type="Proteomes" id="UP001143330"/>
    </source>
</evidence>
<evidence type="ECO:0000256" key="1">
    <source>
        <dbReference type="ARBA" id="ARBA00004651"/>
    </source>
</evidence>
<feature type="transmembrane region" description="Helical" evidence="6">
    <location>
        <begin position="79"/>
        <end position="101"/>
    </location>
</feature>
<evidence type="ECO:0000313" key="7">
    <source>
        <dbReference type="EMBL" id="GLK82561.1"/>
    </source>
</evidence>
<dbReference type="Pfam" id="PF01810">
    <property type="entry name" value="LysE"/>
    <property type="match status" value="1"/>
</dbReference>
<keyword evidence="5 6" id="KW-0472">Membrane</keyword>
<keyword evidence="3 6" id="KW-0812">Transmembrane</keyword>
<reference evidence="7" key="1">
    <citation type="journal article" date="2014" name="Int. J. Syst. Evol. Microbiol.">
        <title>Complete genome sequence of Corynebacterium casei LMG S-19264T (=DSM 44701T), isolated from a smear-ripened cheese.</title>
        <authorList>
            <consortium name="US DOE Joint Genome Institute (JGI-PGF)"/>
            <person name="Walter F."/>
            <person name="Albersmeier A."/>
            <person name="Kalinowski J."/>
            <person name="Ruckert C."/>
        </authorList>
    </citation>
    <scope>NUCLEOTIDE SEQUENCE</scope>
    <source>
        <strain evidence="7">VKM B-2789</strain>
    </source>
</reference>
<dbReference type="PANTHER" id="PTHR30086">
    <property type="entry name" value="ARGININE EXPORTER PROTEIN ARGO"/>
    <property type="match status" value="1"/>
</dbReference>
<organism evidence="7 8">
    <name type="scientific">Ancylobacter defluvii</name>
    <dbReference type="NCBI Taxonomy" id="1282440"/>
    <lineage>
        <taxon>Bacteria</taxon>
        <taxon>Pseudomonadati</taxon>
        <taxon>Pseudomonadota</taxon>
        <taxon>Alphaproteobacteria</taxon>
        <taxon>Hyphomicrobiales</taxon>
        <taxon>Xanthobacteraceae</taxon>
        <taxon>Ancylobacter</taxon>
    </lineage>
</organism>
<evidence type="ECO:0000256" key="6">
    <source>
        <dbReference type="SAM" id="Phobius"/>
    </source>
</evidence>
<comment type="subcellular location">
    <subcellularLocation>
        <location evidence="1">Cell membrane</location>
        <topology evidence="1">Multi-pass membrane protein</topology>
    </subcellularLocation>
</comment>
<feature type="transmembrane region" description="Helical" evidence="6">
    <location>
        <begin position="142"/>
        <end position="167"/>
    </location>
</feature>
<feature type="transmembrane region" description="Helical" evidence="6">
    <location>
        <begin position="42"/>
        <end position="67"/>
    </location>
</feature>
<evidence type="ECO:0000256" key="4">
    <source>
        <dbReference type="ARBA" id="ARBA00022989"/>
    </source>
</evidence>
<dbReference type="RefSeq" id="WP_271180512.1">
    <property type="nucleotide sequence ID" value="NZ_BSFM01000003.1"/>
</dbReference>
<dbReference type="AlphaFoldDB" id="A0A9W6JRR3"/>
<dbReference type="Proteomes" id="UP001143330">
    <property type="component" value="Unassembled WGS sequence"/>
</dbReference>
<dbReference type="GO" id="GO:0033228">
    <property type="term" value="P:cysteine export across plasma membrane"/>
    <property type="evidence" value="ECO:0007669"/>
    <property type="project" value="TreeGrafter"/>
</dbReference>
<evidence type="ECO:0000256" key="2">
    <source>
        <dbReference type="ARBA" id="ARBA00022475"/>
    </source>
</evidence>
<accession>A0A9W6JRR3</accession>